<dbReference type="InterPro" id="IPR032816">
    <property type="entry name" value="VTT_dom"/>
</dbReference>
<keyword evidence="1" id="KW-0472">Membrane</keyword>
<keyword evidence="1" id="KW-1133">Transmembrane helix</keyword>
<dbReference type="RefSeq" id="WP_011199600.1">
    <property type="nucleotide sequence ID" value="NZ_CP197711.1"/>
</dbReference>
<dbReference type="PANTHER" id="PTHR42709:SF4">
    <property type="entry name" value="INNER MEMBRANE PROTEIN YQAA"/>
    <property type="match status" value="1"/>
</dbReference>
<accession>A0A1G5APE3</accession>
<comment type="caution">
    <text evidence="3">The sequence shown here is derived from an EMBL/GenBank/DDBJ whole genome shotgun (WGS) entry which is preliminary data.</text>
</comment>
<evidence type="ECO:0000313" key="4">
    <source>
        <dbReference type="Proteomes" id="UP000199588"/>
    </source>
</evidence>
<dbReference type="InterPro" id="IPR051311">
    <property type="entry name" value="DedA_domain"/>
</dbReference>
<organism evidence="3 4">
    <name type="scientific">Basfia succiniciproducens</name>
    <dbReference type="NCBI Taxonomy" id="653940"/>
    <lineage>
        <taxon>Bacteria</taxon>
        <taxon>Pseudomonadati</taxon>
        <taxon>Pseudomonadota</taxon>
        <taxon>Gammaproteobacteria</taxon>
        <taxon>Pasteurellales</taxon>
        <taxon>Pasteurellaceae</taxon>
        <taxon>Basfia</taxon>
    </lineage>
</organism>
<evidence type="ECO:0000259" key="2">
    <source>
        <dbReference type="Pfam" id="PF09335"/>
    </source>
</evidence>
<dbReference type="EMBL" id="FMUQ01000003">
    <property type="protein sequence ID" value="SCX79670.1"/>
    <property type="molecule type" value="Genomic_DNA"/>
</dbReference>
<dbReference type="PANTHER" id="PTHR42709">
    <property type="entry name" value="ALKALINE PHOSPHATASE LIKE PROTEIN"/>
    <property type="match status" value="1"/>
</dbReference>
<feature type="transmembrane region" description="Helical" evidence="1">
    <location>
        <begin position="61"/>
        <end position="83"/>
    </location>
</feature>
<gene>
    <name evidence="3" type="ORF">SAMN02910354_00364</name>
</gene>
<sequence length="161" mass="18583">MFEWMFEADFWQQHSLWFMFVSSFLSATVLPGNSEIIFLALVSANLFTAQDYFSPPVFNLLSLATLGNTLGGLTTYWLGRVFPKPELRDQSNKKVRWVFAKFQRYGIFVLLLSWLPLIGDLLCAVAGVMRLNWFASLCCIFIGKALRYVFLLYLAVGYTFW</sequence>
<reference evidence="3 4" key="1">
    <citation type="submission" date="2016-10" db="EMBL/GenBank/DDBJ databases">
        <authorList>
            <person name="Varghese N."/>
            <person name="Submissions S."/>
        </authorList>
    </citation>
    <scope>NUCLEOTIDE SEQUENCE [LARGE SCALE GENOMIC DNA]</scope>
    <source>
        <strain evidence="3 4">DSM 22022</strain>
    </source>
</reference>
<feature type="transmembrane region" description="Helical" evidence="1">
    <location>
        <begin position="104"/>
        <end position="127"/>
    </location>
</feature>
<protein>
    <submittedName>
        <fullName evidence="3">Membrane protein YqaA, SNARE-associated domain</fullName>
    </submittedName>
</protein>
<evidence type="ECO:0000256" key="1">
    <source>
        <dbReference type="SAM" id="Phobius"/>
    </source>
</evidence>
<evidence type="ECO:0000313" key="3">
    <source>
        <dbReference type="EMBL" id="SCX79670.1"/>
    </source>
</evidence>
<name>A0A1G5APE3_9PAST</name>
<keyword evidence="4" id="KW-1185">Reference proteome</keyword>
<keyword evidence="1" id="KW-0812">Transmembrane</keyword>
<dbReference type="Proteomes" id="UP000199588">
    <property type="component" value="Unassembled WGS sequence"/>
</dbReference>
<feature type="transmembrane region" description="Helical" evidence="1">
    <location>
        <begin position="16"/>
        <end position="41"/>
    </location>
</feature>
<feature type="transmembrane region" description="Helical" evidence="1">
    <location>
        <begin position="133"/>
        <end position="156"/>
    </location>
</feature>
<dbReference type="Pfam" id="PF09335">
    <property type="entry name" value="VTT_dom"/>
    <property type="match status" value="1"/>
</dbReference>
<proteinExistence type="predicted"/>
<feature type="domain" description="VTT" evidence="2">
    <location>
        <begin position="60"/>
        <end position="154"/>
    </location>
</feature>